<feature type="region of interest" description="Disordered" evidence="1">
    <location>
        <begin position="181"/>
        <end position="223"/>
    </location>
</feature>
<evidence type="ECO:0000256" key="2">
    <source>
        <dbReference type="SAM" id="SignalP"/>
    </source>
</evidence>
<organism evidence="3 4">
    <name type="scientific">Clonorchis sinensis</name>
    <name type="common">Chinese liver fluke</name>
    <dbReference type="NCBI Taxonomy" id="79923"/>
    <lineage>
        <taxon>Eukaryota</taxon>
        <taxon>Metazoa</taxon>
        <taxon>Spiralia</taxon>
        <taxon>Lophotrochozoa</taxon>
        <taxon>Platyhelminthes</taxon>
        <taxon>Trematoda</taxon>
        <taxon>Digenea</taxon>
        <taxon>Opisthorchiida</taxon>
        <taxon>Opisthorchiata</taxon>
        <taxon>Opisthorchiidae</taxon>
        <taxon>Clonorchis</taxon>
    </lineage>
</organism>
<feature type="compositionally biased region" description="Polar residues" evidence="1">
    <location>
        <begin position="190"/>
        <end position="205"/>
    </location>
</feature>
<evidence type="ECO:0000313" key="4">
    <source>
        <dbReference type="Proteomes" id="UP000008909"/>
    </source>
</evidence>
<gene>
    <name evidence="3" type="ORF">CLF_106179</name>
</gene>
<feature type="signal peptide" evidence="2">
    <location>
        <begin position="1"/>
        <end position="19"/>
    </location>
</feature>
<evidence type="ECO:0000313" key="3">
    <source>
        <dbReference type="EMBL" id="GAA54951.1"/>
    </source>
</evidence>
<reference evidence="3" key="1">
    <citation type="journal article" date="2011" name="Genome Biol.">
        <title>The draft genome of the carcinogenic human liver fluke Clonorchis sinensis.</title>
        <authorList>
            <person name="Wang X."/>
            <person name="Chen W."/>
            <person name="Huang Y."/>
            <person name="Sun J."/>
            <person name="Men J."/>
            <person name="Liu H."/>
            <person name="Luo F."/>
            <person name="Guo L."/>
            <person name="Lv X."/>
            <person name="Deng C."/>
            <person name="Zhou C."/>
            <person name="Fan Y."/>
            <person name="Li X."/>
            <person name="Huang L."/>
            <person name="Hu Y."/>
            <person name="Liang C."/>
            <person name="Hu X."/>
            <person name="Xu J."/>
            <person name="Yu X."/>
        </authorList>
    </citation>
    <scope>NUCLEOTIDE SEQUENCE [LARGE SCALE GENOMIC DNA]</scope>
    <source>
        <strain evidence="3">Henan</strain>
    </source>
</reference>
<accession>G7YPS0</accession>
<sequence length="314" mass="35322">MTFLFTLKVWGELTKVTRALVILALTSSATEYSSLKHPPISQPELHTVYADKYDVALFTYSFKIFPTPVREKTRGEANFSTRFSTLFTLACRTVSATENTNSVPKNEAAVRDLFRKKSSVVAKGVPPNIAKDFVTASEFCMMVSTCYNRVHGNVQTERANVFTLERCDWCARPIERRPSNCPGFDDRLTRQSGLPSQRVNRSSKPGQLLGRRSMGRAHQSHRSSVNTFACSDVKIQMRPTCVGGVVITRSPRMSDVRGSNPGTATGYALLMSSNKSETRVQCFSLVWSHRNNYARTGGRPFKREWCEYEQKTSE</sequence>
<dbReference type="Proteomes" id="UP000008909">
    <property type="component" value="Unassembled WGS sequence"/>
</dbReference>
<keyword evidence="4" id="KW-1185">Reference proteome</keyword>
<reference key="2">
    <citation type="submission" date="2011-10" db="EMBL/GenBank/DDBJ databases">
        <title>The genome and transcriptome sequence of Clonorchis sinensis provide insights into the carcinogenic liver fluke.</title>
        <authorList>
            <person name="Wang X."/>
            <person name="Huang Y."/>
            <person name="Chen W."/>
            <person name="Liu H."/>
            <person name="Guo L."/>
            <person name="Chen Y."/>
            <person name="Luo F."/>
            <person name="Zhou W."/>
            <person name="Sun J."/>
            <person name="Mao Q."/>
            <person name="Liang P."/>
            <person name="Zhou C."/>
            <person name="Tian Y."/>
            <person name="Men J."/>
            <person name="Lv X."/>
            <person name="Huang L."/>
            <person name="Zhou J."/>
            <person name="Hu Y."/>
            <person name="Li R."/>
            <person name="Zhang F."/>
            <person name="Lei H."/>
            <person name="Li X."/>
            <person name="Hu X."/>
            <person name="Liang C."/>
            <person name="Xu J."/>
            <person name="Wu Z."/>
            <person name="Yu X."/>
        </authorList>
    </citation>
    <scope>NUCLEOTIDE SEQUENCE</scope>
    <source>
        <strain>Henan</strain>
    </source>
</reference>
<name>G7YPS0_CLOSI</name>
<protein>
    <recommendedName>
        <fullName evidence="5">Secreted protein</fullName>
    </recommendedName>
</protein>
<proteinExistence type="predicted"/>
<feature type="chain" id="PRO_5003506586" description="Secreted protein" evidence="2">
    <location>
        <begin position="20"/>
        <end position="314"/>
    </location>
</feature>
<dbReference type="EMBL" id="DF143943">
    <property type="protein sequence ID" value="GAA54951.1"/>
    <property type="molecule type" value="Genomic_DNA"/>
</dbReference>
<evidence type="ECO:0000256" key="1">
    <source>
        <dbReference type="SAM" id="MobiDB-lite"/>
    </source>
</evidence>
<keyword evidence="2" id="KW-0732">Signal</keyword>
<dbReference type="AlphaFoldDB" id="G7YPS0"/>
<evidence type="ECO:0008006" key="5">
    <source>
        <dbReference type="Google" id="ProtNLM"/>
    </source>
</evidence>